<keyword evidence="4" id="KW-1185">Reference proteome</keyword>
<dbReference type="GO" id="GO:0006412">
    <property type="term" value="P:translation"/>
    <property type="evidence" value="ECO:0007669"/>
    <property type="project" value="InterPro"/>
</dbReference>
<evidence type="ECO:0000313" key="3">
    <source>
        <dbReference type="EMBL" id="BBB26849.1"/>
    </source>
</evidence>
<evidence type="ECO:0000313" key="4">
    <source>
        <dbReference type="Proteomes" id="UP000595663"/>
    </source>
</evidence>
<organism evidence="3 4">
    <name type="scientific">Amphritea japonica ATCC BAA-1530</name>
    <dbReference type="NCBI Taxonomy" id="1278309"/>
    <lineage>
        <taxon>Bacteria</taxon>
        <taxon>Pseudomonadati</taxon>
        <taxon>Pseudomonadota</taxon>
        <taxon>Gammaproteobacteria</taxon>
        <taxon>Oceanospirillales</taxon>
        <taxon>Oceanospirillaceae</taxon>
        <taxon>Amphritea</taxon>
    </lineage>
</organism>
<dbReference type="KEGG" id="ajp:AMJAP_2259"/>
<evidence type="ECO:0008006" key="5">
    <source>
        <dbReference type="Google" id="ProtNLM"/>
    </source>
</evidence>
<dbReference type="GO" id="GO:0005524">
    <property type="term" value="F:ATP binding"/>
    <property type="evidence" value="ECO:0007669"/>
    <property type="project" value="InterPro"/>
</dbReference>
<dbReference type="SMART" id="SM00490">
    <property type="entry name" value="HELICc"/>
    <property type="match status" value="1"/>
</dbReference>
<dbReference type="AlphaFoldDB" id="A0A7R6SSY8"/>
<dbReference type="EMBL" id="AP014545">
    <property type="protein sequence ID" value="BBB26849.1"/>
    <property type="molecule type" value="Genomic_DNA"/>
</dbReference>
<dbReference type="InterPro" id="IPR001650">
    <property type="entry name" value="Helicase_C-like"/>
</dbReference>
<dbReference type="Gene3D" id="3.40.50.300">
    <property type="entry name" value="P-loop containing nucleotide triphosphate hydrolases"/>
    <property type="match status" value="2"/>
</dbReference>
<dbReference type="OrthoDB" id="9802848at2"/>
<accession>A0A7R6SSY8</accession>
<dbReference type="InterPro" id="IPR006935">
    <property type="entry name" value="Helicase/UvrB_N"/>
</dbReference>
<dbReference type="GO" id="GO:0003677">
    <property type="term" value="F:DNA binding"/>
    <property type="evidence" value="ECO:0007669"/>
    <property type="project" value="InterPro"/>
</dbReference>
<name>A0A7R6SSY8_9GAMM</name>
<sequence>MPESVPKPLFKLRDYQQDAVEATLTHFRHSNQPAVIVLPTGAGKSLVIAELAKLARRKILVLAHVKELIEQNHSKYLSYGLEGGLYSAGLKLKQSHLQVTFASVQSVARNLQDFATEHSLVIIDECHRISDDENSQYQKIFSQLKKFNPQLKLLGLTATPYRMGMGWIYRYHYRGFCRSSEPRPFEHCIYELPLQYMIKRGFLTPPRMIDAPIAQYDFSTLSANQFGNYSETDVNQLLVNHPRVTQAICEQVIELAAERRGVMIFAATVKHAHEVCGYLPEAETALITGATANTERDELIHLFKQQKIKYLVNVAVLTTGFDAPHVDFIAILRPTQSVSLFQQIIGRGLRLAEQKKDCLIMDYAGNGFDLFAPEVGQPKPDSSSVPVQVFCPVCEFANIFWGKTDEEGHILEHFGRRCQGTIALNSADKASNKRAQCDFRFRFKECPQCNAENDIAARNCHRCDHAIIDPDDQLKSALKLKDARVIRCAGISLSETKQKLKVIYHDEQGEELSELFDMQNSKQRKRFNNLFGRRFQQSSQPTEFKTLEAVLAVADQFTAPDFVVARKSGQFWRVQERVFDYQGNYRKANQL</sequence>
<dbReference type="Pfam" id="PF00271">
    <property type="entry name" value="Helicase_C"/>
    <property type="match status" value="1"/>
</dbReference>
<protein>
    <recommendedName>
        <fullName evidence="5">ATP-dependent helicase</fullName>
    </recommendedName>
</protein>
<dbReference type="PANTHER" id="PTHR47396">
    <property type="entry name" value="TYPE I RESTRICTION ENZYME ECOKI R PROTEIN"/>
    <property type="match status" value="1"/>
</dbReference>
<dbReference type="PROSITE" id="PS51192">
    <property type="entry name" value="HELICASE_ATP_BIND_1"/>
    <property type="match status" value="1"/>
</dbReference>
<dbReference type="FunFam" id="3.40.50.300:FF:000794">
    <property type="entry name" value="ATP-dependent RNA helicase"/>
    <property type="match status" value="1"/>
</dbReference>
<evidence type="ECO:0000259" key="2">
    <source>
        <dbReference type="PROSITE" id="PS51194"/>
    </source>
</evidence>
<dbReference type="SUPFAM" id="SSF52540">
    <property type="entry name" value="P-loop containing nucleoside triphosphate hydrolases"/>
    <property type="match status" value="1"/>
</dbReference>
<reference evidence="3 4" key="1">
    <citation type="journal article" date="2008" name="Int. J. Syst. Evol. Microbiol.">
        <title>Amphritea japonica sp. nov. and Amphritea balenae sp. nov., isolated from the sediment adjacent to sperm whale carcasses off Kagoshima, Japan.</title>
        <authorList>
            <person name="Miyazaki M."/>
            <person name="Nogi Y."/>
            <person name="Fujiwara Y."/>
            <person name="Kawato M."/>
            <person name="Nagahama T."/>
            <person name="Kubokawa K."/>
            <person name="Horikoshi K."/>
        </authorList>
    </citation>
    <scope>NUCLEOTIDE SEQUENCE [LARGE SCALE GENOMIC DNA]</scope>
    <source>
        <strain evidence="3 4">ATCC BAA-1530</strain>
    </source>
</reference>
<dbReference type="PANTHER" id="PTHR47396:SF1">
    <property type="entry name" value="ATP-DEPENDENT HELICASE IRC3-RELATED"/>
    <property type="match status" value="1"/>
</dbReference>
<feature type="domain" description="Helicase C-terminal" evidence="2">
    <location>
        <begin position="248"/>
        <end position="393"/>
    </location>
</feature>
<dbReference type="SMART" id="SM00487">
    <property type="entry name" value="DEXDc"/>
    <property type="match status" value="1"/>
</dbReference>
<dbReference type="RefSeq" id="WP_019620359.1">
    <property type="nucleotide sequence ID" value="NZ_AP014545.1"/>
</dbReference>
<dbReference type="InterPro" id="IPR050742">
    <property type="entry name" value="Helicase_Restrict-Modif_Enz"/>
</dbReference>
<dbReference type="PROSITE" id="PS51194">
    <property type="entry name" value="HELICASE_CTER"/>
    <property type="match status" value="1"/>
</dbReference>
<dbReference type="InterPro" id="IPR014001">
    <property type="entry name" value="Helicase_ATP-bd"/>
</dbReference>
<gene>
    <name evidence="3" type="ORF">AMJAP_2259</name>
</gene>
<dbReference type="SUPFAM" id="SSF57829">
    <property type="entry name" value="Zn-binding ribosomal proteins"/>
    <property type="match status" value="1"/>
</dbReference>
<dbReference type="InterPro" id="IPR027417">
    <property type="entry name" value="P-loop_NTPase"/>
</dbReference>
<evidence type="ECO:0000259" key="1">
    <source>
        <dbReference type="PROSITE" id="PS51192"/>
    </source>
</evidence>
<dbReference type="InterPro" id="IPR011332">
    <property type="entry name" value="Ribosomal_zn-bd"/>
</dbReference>
<dbReference type="GO" id="GO:0005829">
    <property type="term" value="C:cytosol"/>
    <property type="evidence" value="ECO:0007669"/>
    <property type="project" value="TreeGrafter"/>
</dbReference>
<proteinExistence type="predicted"/>
<feature type="domain" description="Helicase ATP-binding" evidence="1">
    <location>
        <begin position="25"/>
        <end position="160"/>
    </location>
</feature>
<dbReference type="Proteomes" id="UP000595663">
    <property type="component" value="Chromosome"/>
</dbReference>
<dbReference type="GO" id="GO:0016787">
    <property type="term" value="F:hydrolase activity"/>
    <property type="evidence" value="ECO:0007669"/>
    <property type="project" value="InterPro"/>
</dbReference>
<dbReference type="Pfam" id="PF04851">
    <property type="entry name" value="ResIII"/>
    <property type="match status" value="1"/>
</dbReference>